<dbReference type="PANTHER" id="PTHR37806">
    <property type="entry name" value="LMO0724 PROTEIN"/>
    <property type="match status" value="1"/>
</dbReference>
<dbReference type="Proteomes" id="UP000784880">
    <property type="component" value="Unassembled WGS sequence"/>
</dbReference>
<name>A0ABS6JDC9_9BACI</name>
<organism evidence="2 3">
    <name type="scientific">Evansella tamaricis</name>
    <dbReference type="NCBI Taxonomy" id="2069301"/>
    <lineage>
        <taxon>Bacteria</taxon>
        <taxon>Bacillati</taxon>
        <taxon>Bacillota</taxon>
        <taxon>Bacilli</taxon>
        <taxon>Bacillales</taxon>
        <taxon>Bacillaceae</taxon>
        <taxon>Evansella</taxon>
    </lineage>
</organism>
<evidence type="ECO:0000313" key="2">
    <source>
        <dbReference type="EMBL" id="MBU9711204.1"/>
    </source>
</evidence>
<proteinExistence type="predicted"/>
<evidence type="ECO:0000313" key="3">
    <source>
        <dbReference type="Proteomes" id="UP000784880"/>
    </source>
</evidence>
<keyword evidence="3" id="KW-1185">Reference proteome</keyword>
<gene>
    <name evidence="2" type="ORF">KS419_05630</name>
</gene>
<dbReference type="RefSeq" id="WP_217065087.1">
    <property type="nucleotide sequence ID" value="NZ_JAHQCS010000062.1"/>
</dbReference>
<dbReference type="InterPro" id="IPR039564">
    <property type="entry name" value="Peptidase_C39-like"/>
</dbReference>
<dbReference type="PANTHER" id="PTHR37806:SF1">
    <property type="entry name" value="PEPTIDASE C39-LIKE DOMAIN-CONTAINING PROTEIN"/>
    <property type="match status" value="1"/>
</dbReference>
<dbReference type="PIRSF" id="PIRSF032442">
    <property type="entry name" value="UCP032442"/>
    <property type="match status" value="1"/>
</dbReference>
<reference evidence="2 3" key="1">
    <citation type="submission" date="2021-06" db="EMBL/GenBank/DDBJ databases">
        <title>Bacillus sp. RD4P76, an endophyte from a halophyte.</title>
        <authorList>
            <person name="Sun J.-Q."/>
        </authorList>
    </citation>
    <scope>NUCLEOTIDE SEQUENCE [LARGE SCALE GENOMIC DNA]</scope>
    <source>
        <strain evidence="2 3">CGMCC 1.15917</strain>
    </source>
</reference>
<sequence>MKKHILEVPFLEQMPELPRGCEVTSLSMLLQHAGINVDKMQLAEDIIKVPFFKNDLNGHLNDGFVGDMYSFETDGLGVYLPPIQKLAESYLPQRILPLSGCKIDDIFKSMMEGYPVWVITNDTFDLLDADQFQTWNTRLGELKITYRMHSVVVVGFDKNDIYVHDPLYHKPARAISRERFEKAWIQMGRQALTYR</sequence>
<accession>A0ABS6JDC9</accession>
<comment type="caution">
    <text evidence="2">The sequence shown here is derived from an EMBL/GenBank/DDBJ whole genome shotgun (WGS) entry which is preliminary data.</text>
</comment>
<dbReference type="CDD" id="cd02549">
    <property type="entry name" value="Peptidase_C39A"/>
    <property type="match status" value="1"/>
</dbReference>
<feature type="domain" description="Peptidase C39-like" evidence="1">
    <location>
        <begin position="6"/>
        <end position="166"/>
    </location>
</feature>
<dbReference type="EMBL" id="JAHQCS010000062">
    <property type="protein sequence ID" value="MBU9711204.1"/>
    <property type="molecule type" value="Genomic_DNA"/>
</dbReference>
<evidence type="ECO:0000259" key="1">
    <source>
        <dbReference type="Pfam" id="PF13529"/>
    </source>
</evidence>
<dbReference type="Pfam" id="PF13529">
    <property type="entry name" value="Peptidase_C39_2"/>
    <property type="match status" value="1"/>
</dbReference>
<dbReference type="InterPro" id="IPR016997">
    <property type="entry name" value="UCP032442"/>
</dbReference>
<dbReference type="InterPro" id="IPR039563">
    <property type="entry name" value="Peptidase_C39_single_dom"/>
</dbReference>
<protein>
    <submittedName>
        <fullName evidence="2">C39 family peptidase</fullName>
    </submittedName>
</protein>